<gene>
    <name evidence="3" type="ORF">PCOR1329_LOCUS15040</name>
</gene>
<evidence type="ECO:0000256" key="1">
    <source>
        <dbReference type="SAM" id="MobiDB-lite"/>
    </source>
</evidence>
<feature type="region of interest" description="Disordered" evidence="1">
    <location>
        <begin position="140"/>
        <end position="171"/>
    </location>
</feature>
<feature type="region of interest" description="Disordered" evidence="1">
    <location>
        <begin position="399"/>
        <end position="422"/>
    </location>
</feature>
<feature type="transmembrane region" description="Helical" evidence="2">
    <location>
        <begin position="709"/>
        <end position="728"/>
    </location>
</feature>
<name>A0ABN9QUE2_9DINO</name>
<keyword evidence="2" id="KW-0472">Membrane</keyword>
<feature type="region of interest" description="Disordered" evidence="1">
    <location>
        <begin position="819"/>
        <end position="879"/>
    </location>
</feature>
<dbReference type="EMBL" id="CAUYUJ010004525">
    <property type="protein sequence ID" value="CAK0809918.1"/>
    <property type="molecule type" value="Genomic_DNA"/>
</dbReference>
<keyword evidence="2" id="KW-1133">Transmembrane helix</keyword>
<feature type="region of interest" description="Disordered" evidence="1">
    <location>
        <begin position="560"/>
        <end position="614"/>
    </location>
</feature>
<evidence type="ECO:0000313" key="3">
    <source>
        <dbReference type="EMBL" id="CAK0809918.1"/>
    </source>
</evidence>
<keyword evidence="4" id="KW-1185">Reference proteome</keyword>
<accession>A0ABN9QUE2</accession>
<keyword evidence="2" id="KW-0812">Transmembrane</keyword>
<feature type="compositionally biased region" description="Low complexity" evidence="1">
    <location>
        <begin position="1"/>
        <end position="24"/>
    </location>
</feature>
<evidence type="ECO:0000256" key="2">
    <source>
        <dbReference type="SAM" id="Phobius"/>
    </source>
</evidence>
<reference evidence="3" key="1">
    <citation type="submission" date="2023-10" db="EMBL/GenBank/DDBJ databases">
        <authorList>
            <person name="Chen Y."/>
            <person name="Shah S."/>
            <person name="Dougan E. K."/>
            <person name="Thang M."/>
            <person name="Chan C."/>
        </authorList>
    </citation>
    <scope>NUCLEOTIDE SEQUENCE [LARGE SCALE GENOMIC DNA]</scope>
</reference>
<evidence type="ECO:0008006" key="5">
    <source>
        <dbReference type="Google" id="ProtNLM"/>
    </source>
</evidence>
<feature type="compositionally biased region" description="Low complexity" evidence="1">
    <location>
        <begin position="819"/>
        <end position="829"/>
    </location>
</feature>
<dbReference type="Proteomes" id="UP001189429">
    <property type="component" value="Unassembled WGS sequence"/>
</dbReference>
<evidence type="ECO:0000313" key="4">
    <source>
        <dbReference type="Proteomes" id="UP001189429"/>
    </source>
</evidence>
<protein>
    <recommendedName>
        <fullName evidence="5">Mannosyltransferase</fullName>
    </recommendedName>
</protein>
<feature type="region of interest" description="Disordered" evidence="1">
    <location>
        <begin position="1"/>
        <end position="48"/>
    </location>
</feature>
<organism evidence="3 4">
    <name type="scientific">Prorocentrum cordatum</name>
    <dbReference type="NCBI Taxonomy" id="2364126"/>
    <lineage>
        <taxon>Eukaryota</taxon>
        <taxon>Sar</taxon>
        <taxon>Alveolata</taxon>
        <taxon>Dinophyceae</taxon>
        <taxon>Prorocentrales</taxon>
        <taxon>Prorocentraceae</taxon>
        <taxon>Prorocentrum</taxon>
    </lineage>
</organism>
<feature type="compositionally biased region" description="Low complexity" evidence="1">
    <location>
        <begin position="399"/>
        <end position="415"/>
    </location>
</feature>
<feature type="compositionally biased region" description="Basic and acidic residues" evidence="1">
    <location>
        <begin position="150"/>
        <end position="161"/>
    </location>
</feature>
<proteinExistence type="predicted"/>
<sequence>MQQPPATQQPPAAQQPLAADAAAAGGVAEEWKDEGEPIRSGDVRQDPFDGAFQSFEDFKQKYLTRGLVQAGPAADVALEQSWRAARAATPAEAARARGAARAPAAAASGRGGARAPAAAVSAPGGVRAPAAAAARAGAGPAEVAQLSPERVCEGDAQREGCARSSQARRSHEEWDKWAAEKMAEDRLAWWGCSPSVHSHLHGLSDAILQGFSPTLFLSGATSTGRKAAAIIASESSTLATDQPARRSIGSEGCNAGSSMKLLPESMSSGQRVPDTAARSELVCARSPEAVLRTAREFQRLPEHGRLTVFGQHKAQLAQAVHELAPDGPELRDDVEAGPERLRRDVIDDVAKEPGCWERCAFLMAFRLAGSGPIVVRSNCQAVLGLAAAPSAATAHSALRLPRGRPPRGAGHAASGHQRRRRVSLRRPRRAALFYSVACEFSTAMRIAASAVLLAPPAAHAARTSGLLVRGAFRAPADDAALPRASGLVLRGFPAAARAAANASAPRAPAELSARPLLAAARAAANASADASAPLGGPPARAAPLAASGGAAAARAAADAARLGSAPGPERPAPDGAAHAVRGAARGQGAGAEGARRPAARAEGPAADGGAQGVAGGAAAAEEALATEIAEDVAGPAVRGRPGARRGAPPWLDAFEASEAARWRSLPPVQLAQEVLAGIGGGTGAMVGTGDTAMDQDLLRRLRYQDEATMVLLLLAYLVALAFSASIAYRQASNESPVTYYADPRSHQIVAEGHELPDFLEAFGQPPREVHLEVTGLVPMFMLPNFLTEASVEWLGSRYAVAFSFALDLAPWVRPVPRTAGHGDTGATDGPETGITPATGHTGVLPGLQRERPRHRGAPQGGGVARLGGARDQHQVPHSPTRLRWNCAGQEAPRGAYDHLQESTLGQLHAW</sequence>
<comment type="caution">
    <text evidence="3">The sequence shown here is derived from an EMBL/GenBank/DDBJ whole genome shotgun (WGS) entry which is preliminary data.</text>
</comment>
<feature type="compositionally biased region" description="Low complexity" evidence="1">
    <location>
        <begin position="560"/>
        <end position="584"/>
    </location>
</feature>
<feature type="compositionally biased region" description="Basic and acidic residues" evidence="1">
    <location>
        <begin position="34"/>
        <end position="47"/>
    </location>
</feature>